<evidence type="ECO:0000313" key="3">
    <source>
        <dbReference type="EMBL" id="ADI13460.1"/>
    </source>
</evidence>
<evidence type="ECO:0000313" key="4">
    <source>
        <dbReference type="Proteomes" id="UP000000379"/>
    </source>
</evidence>
<gene>
    <name evidence="3" type="ordered locus">Trad_0321</name>
</gene>
<dbReference type="STRING" id="649638.Trad_0321"/>
<dbReference type="AlphaFoldDB" id="D7CRH0"/>
<organism evidence="3 4">
    <name type="scientific">Truepera radiovictrix (strain DSM 17093 / CIP 108686 / LMG 22925 / RQ-24)</name>
    <dbReference type="NCBI Taxonomy" id="649638"/>
    <lineage>
        <taxon>Bacteria</taxon>
        <taxon>Thermotogati</taxon>
        <taxon>Deinococcota</taxon>
        <taxon>Deinococci</taxon>
        <taxon>Trueperales</taxon>
        <taxon>Trueperaceae</taxon>
        <taxon>Truepera</taxon>
    </lineage>
</organism>
<dbReference type="HOGENOM" id="CLU_421468_0_0_0"/>
<name>D7CRH0_TRURR</name>
<protein>
    <submittedName>
        <fullName evidence="3">Uncharacterized protein</fullName>
    </submittedName>
</protein>
<keyword evidence="4" id="KW-1185">Reference proteome</keyword>
<evidence type="ECO:0000256" key="1">
    <source>
        <dbReference type="SAM" id="Coils"/>
    </source>
</evidence>
<proteinExistence type="predicted"/>
<dbReference type="KEGG" id="tra:Trad_0321"/>
<accession>D7CRH0</accession>
<feature type="region of interest" description="Disordered" evidence="2">
    <location>
        <begin position="389"/>
        <end position="410"/>
    </location>
</feature>
<dbReference type="eggNOG" id="COG1196">
    <property type="taxonomic scope" value="Bacteria"/>
</dbReference>
<sequence>MSADYCRLVRELKTLLPPRRAAQLLASGLQARGLTPASATPNDLGAVIEAHVLPSLRLSLGPEAAQEAARRLRAQLPSPETPPEPPDQLRAQARAIEVLARSLEGTHLLLEWGEVGRLRALLALIAAEHALGRDASAPLAEAQEVHAQLLRKLEARLAAQAGELTALEARLAALTEAGGEARLRRLRALLKLVRRAHEGRELADAELERAHALASELEADLEAARARRSRQLAAEAREIAALQERFATLLALEPETARHLAAAEAQLRAGEPLGEALQALPAQLSAAQSALQTALRLEVEEVLTRETAEAAPDEEVLRDLTLTLKVLDTTLPSPTDIQRVRDYARTAGDRRALRALHRLESDAAPYRDLPGEAAQTLRTALEAAREHFGAHGAPPDLSAARSALERAQEESRALSETLEGRLQAAERALEALGAPSDEQALELRWRLRRLRAQLEAAGRGSLHVCHDLAAEIADVEARLGELQGGARATREVAAQLVQSTVLDDLLGPPRTPASPPPEAGALAPLKAWLEARCAAPSVAGAALFADTPADAAHPTPALAAGTLQADLQALQRAARLCRRRAAALGAELGVGAARGLTIETPTHALLLSFPTPQLTLALTTPAPTWSSAARQLLEASLPELQRRLQTLFGP</sequence>
<evidence type="ECO:0000256" key="2">
    <source>
        <dbReference type="SAM" id="MobiDB-lite"/>
    </source>
</evidence>
<keyword evidence="1" id="KW-0175">Coiled coil</keyword>
<reference evidence="3 4" key="2">
    <citation type="journal article" date="2011" name="Stand. Genomic Sci.">
        <title>Complete genome sequence of Truepera radiovictrix type strain (RQ-24).</title>
        <authorList>
            <person name="Ivanova N."/>
            <person name="Rohde C."/>
            <person name="Munk C."/>
            <person name="Nolan M."/>
            <person name="Lucas S."/>
            <person name="Del Rio T.G."/>
            <person name="Tice H."/>
            <person name="Deshpande S."/>
            <person name="Cheng J.F."/>
            <person name="Tapia R."/>
            <person name="Han C."/>
            <person name="Goodwin L."/>
            <person name="Pitluck S."/>
            <person name="Liolios K."/>
            <person name="Mavromatis K."/>
            <person name="Mikhailova N."/>
            <person name="Pati A."/>
            <person name="Chen A."/>
            <person name="Palaniappan K."/>
            <person name="Land M."/>
            <person name="Hauser L."/>
            <person name="Chang Y.J."/>
            <person name="Jeffries C.D."/>
            <person name="Brambilla E."/>
            <person name="Rohde M."/>
            <person name="Goker M."/>
            <person name="Tindall B.J."/>
            <person name="Woyke T."/>
            <person name="Bristow J."/>
            <person name="Eisen J.A."/>
            <person name="Markowitz V."/>
            <person name="Hugenholtz P."/>
            <person name="Kyrpides N.C."/>
            <person name="Klenk H.P."/>
            <person name="Lapidus A."/>
        </authorList>
    </citation>
    <scope>NUCLEOTIDE SEQUENCE [LARGE SCALE GENOMIC DNA]</scope>
    <source>
        <strain evidence="4">DSM 17093 / CIP 108686 / LMG 22925 / RQ-24</strain>
    </source>
</reference>
<dbReference type="RefSeq" id="WP_013176840.1">
    <property type="nucleotide sequence ID" value="NC_014221.1"/>
</dbReference>
<reference evidence="4" key="1">
    <citation type="submission" date="2010-05" db="EMBL/GenBank/DDBJ databases">
        <title>The complete genome of Truepera radiovictris DSM 17093.</title>
        <authorList>
            <consortium name="US DOE Joint Genome Institute (JGI-PGF)"/>
            <person name="Lucas S."/>
            <person name="Copeland A."/>
            <person name="Lapidus A."/>
            <person name="Glavina del Rio T."/>
            <person name="Dalin E."/>
            <person name="Tice H."/>
            <person name="Bruce D."/>
            <person name="Goodwin L."/>
            <person name="Pitluck S."/>
            <person name="Kyrpides N."/>
            <person name="Mavromatis K."/>
            <person name="Ovchinnikova G."/>
            <person name="Munk A.C."/>
            <person name="Detter J.C."/>
            <person name="Han C."/>
            <person name="Tapia R."/>
            <person name="Land M."/>
            <person name="Hauser L."/>
            <person name="Markowitz V."/>
            <person name="Cheng J.-F."/>
            <person name="Hugenholtz P."/>
            <person name="Woyke T."/>
            <person name="Wu D."/>
            <person name="Tindall B."/>
            <person name="Pomrenke H.G."/>
            <person name="Brambilla E."/>
            <person name="Klenk H.-P."/>
            <person name="Eisen J.A."/>
        </authorList>
    </citation>
    <scope>NUCLEOTIDE SEQUENCE [LARGE SCALE GENOMIC DNA]</scope>
    <source>
        <strain evidence="4">DSM 17093 / CIP 108686 / LMG 22925 / RQ-24</strain>
    </source>
</reference>
<dbReference type="EMBL" id="CP002049">
    <property type="protein sequence ID" value="ADI13460.1"/>
    <property type="molecule type" value="Genomic_DNA"/>
</dbReference>
<dbReference type="Proteomes" id="UP000000379">
    <property type="component" value="Chromosome"/>
</dbReference>
<feature type="coiled-coil region" evidence="1">
    <location>
        <begin position="150"/>
        <end position="234"/>
    </location>
</feature>